<dbReference type="AlphaFoldDB" id="A0A831LJR2"/>
<accession>A0A831LJR2</accession>
<dbReference type="Pfam" id="PF05139">
    <property type="entry name" value="Erythro_esteras"/>
    <property type="match status" value="1"/>
</dbReference>
<dbReference type="CDD" id="cd14728">
    <property type="entry name" value="Ere-like"/>
    <property type="match status" value="1"/>
</dbReference>
<dbReference type="Gene3D" id="3.40.1660.10">
    <property type="entry name" value="EreA-like (biosynthetic domain)"/>
    <property type="match status" value="1"/>
</dbReference>
<evidence type="ECO:0000313" key="1">
    <source>
        <dbReference type="EMBL" id="HDR50805.1"/>
    </source>
</evidence>
<organism evidence="1">
    <name type="scientific">Mariniphaga anaerophila</name>
    <dbReference type="NCBI Taxonomy" id="1484053"/>
    <lineage>
        <taxon>Bacteria</taxon>
        <taxon>Pseudomonadati</taxon>
        <taxon>Bacteroidota</taxon>
        <taxon>Bacteroidia</taxon>
        <taxon>Marinilabiliales</taxon>
        <taxon>Prolixibacteraceae</taxon>
        <taxon>Mariniphaga</taxon>
    </lineage>
</organism>
<dbReference type="InterPro" id="IPR052036">
    <property type="entry name" value="Hydrolase/PRTase-associated"/>
</dbReference>
<dbReference type="EMBL" id="DSDK01000232">
    <property type="protein sequence ID" value="HDR50805.1"/>
    <property type="molecule type" value="Genomic_DNA"/>
</dbReference>
<dbReference type="PIRSF" id="PIRSF036794">
    <property type="entry name" value="UCP_erythr_ester"/>
    <property type="match status" value="1"/>
</dbReference>
<protein>
    <submittedName>
        <fullName evidence="1">Erythromycin esterase family protein</fullName>
    </submittedName>
</protein>
<dbReference type="GO" id="GO:0046677">
    <property type="term" value="P:response to antibiotic"/>
    <property type="evidence" value="ECO:0007669"/>
    <property type="project" value="InterPro"/>
</dbReference>
<dbReference type="Gene3D" id="3.30.1870.10">
    <property type="entry name" value="EreA-like, domain 2"/>
    <property type="match status" value="1"/>
</dbReference>
<reference evidence="1" key="1">
    <citation type="journal article" date="2020" name="mSystems">
        <title>Genome- and Community-Level Interaction Insights into Carbon Utilization and Element Cycling Functions of Hydrothermarchaeota in Hydrothermal Sediment.</title>
        <authorList>
            <person name="Zhou Z."/>
            <person name="Liu Y."/>
            <person name="Xu W."/>
            <person name="Pan J."/>
            <person name="Luo Z.H."/>
            <person name="Li M."/>
        </authorList>
    </citation>
    <scope>NUCLEOTIDE SEQUENCE [LARGE SCALE GENOMIC DNA]</scope>
    <source>
        <strain evidence="1">SpSt-1217</strain>
    </source>
</reference>
<comment type="caution">
    <text evidence="1">The sequence shown here is derived from an EMBL/GenBank/DDBJ whole genome shotgun (WGS) entry which is preliminary data.</text>
</comment>
<name>A0A831LJR2_9BACT</name>
<dbReference type="InterPro" id="IPR007815">
    <property type="entry name" value="Emycin_Estase"/>
</dbReference>
<dbReference type="InterPro" id="IPR014622">
    <property type="entry name" value="UCP036794_erythomycin"/>
</dbReference>
<dbReference type="SUPFAM" id="SSF159501">
    <property type="entry name" value="EreA/ChaN-like"/>
    <property type="match status" value="1"/>
</dbReference>
<sequence>MALKILLALLFLHINRTVTFQSEKDNSDLISYFSSKAIPFTDSSGLDLFINKCEQKKLVLLGEASHGTHEYYHWRAEISKRLITEKNFSFIAVEGDWASIYRLNKYVKGLENAKSSAKEVLQSFNRWPEWMWANTDILELAEWLKEYNQMLPPEDKVGFYGFDVYGQWEAMDDLLAWSEKNLNDKHNDIKNKLNCFSGYRTDEWQYAREVAEGKNSCEEELQQIVEILRNYSNSIDSTEMKPYFRAKQNALVVQNAESFYRLAIQNNILSWNSRVDHMWLTINRLLDFHGKNSKGIVWAHNTHVGDSRATTMRSVNQYNIGELSRTTLGEENVFIAGFGTFRGKVNAGTEWGSRMRIMKVPKAQKGSLDDYLGQVPHEQFFILFNENDRKNQLLAGNYLGHRAIGVTYNPRWESGNYAPTLPAFRYDVLLFFQNTSALKTVR</sequence>
<dbReference type="Proteomes" id="UP000886047">
    <property type="component" value="Unassembled WGS sequence"/>
</dbReference>
<proteinExistence type="predicted"/>
<dbReference type="PANTHER" id="PTHR31299">
    <property type="entry name" value="ESTERASE, PUTATIVE (AFU_ORTHOLOGUE AFUA_1G05850)-RELATED"/>
    <property type="match status" value="1"/>
</dbReference>
<dbReference type="PANTHER" id="PTHR31299:SF0">
    <property type="entry name" value="ESTERASE, PUTATIVE (AFU_ORTHOLOGUE AFUA_1G05850)-RELATED"/>
    <property type="match status" value="1"/>
</dbReference>
<gene>
    <name evidence="1" type="ORF">ENN90_04170</name>
</gene>